<keyword evidence="1" id="KW-0805">Transcription regulation</keyword>
<dbReference type="Pfam" id="PF25873">
    <property type="entry name" value="WHD_MalT"/>
    <property type="match status" value="1"/>
</dbReference>
<dbReference type="PANTHER" id="PTHR44688">
    <property type="entry name" value="DNA-BINDING TRANSCRIPTIONAL ACTIVATOR DEVR_DOSR"/>
    <property type="match status" value="1"/>
</dbReference>
<sequence length="871" mass="98269">MDRHVSTSHGEVIREDLLNLLAQSENVPLTLLLAPPGSGKSTLLKHWQQRPSRYAKIYVSVPLREAHPDRFLHRLTEAVAARFSTFDQAWPERLNKGMASSPLALGEGLAGALERLDEQLCLIFDDFQHITVADLLLIMAALLEHLPQSVRVVIASSQQPDLPLSRLRLENRLLHIDEQALRFSVQEIKALNLLLGAGVIEDEAACTLLNITEGWVTGVKVALQSCARQSGRTAVRFNGDQPQIAEYFAQVVLRPLSPVCRDFLMYTALFERFNGEACDQMLQRSGSALLLEQLAEQHVFMLPIDQHPGWFRYQRLFREFLIHRLAIEQPERIGLLNGRAARYFLTRDDPEQALRHAQDSGDHALFRDVLAICCARWACTGHVLRILEWLSAMPDEELLQDGRLLVPLIDALILSRRFHQAGYYLDQAAQGEIEPDCLHCQKLTLQLFQLDREFELEAGWQALLEPQVAIEIRARMLIINAYHHLLRARLAASLRFASQAKELLAQSGWLFLESYADLIIALCQRNAGQVSQARKVVCTDFQRTDSASPAWVNRATAMVVALHEQNQLGAAQELCEKLLSRVNASSATEAIATVYIILSRLLHRGHYPERASRLLDQLSGILQLGNYARFVAQVIQEQLRQAFLSGRVQLMDDLARRHRLDELLAEGYWEVAQKYDEYWERLGLATVYWLLAKGAHGRALRVLGVLAKSLRQSEMRGRALIVDANLLVLNAQHLDKNAQREALLRLVEEYGVANITRSVFDEAPGFGEGVFGLMRSGILDIPERYQQLYAEFLAPDQPAQRLSAPGFASLLTDKEVEIFECLLKGLSNTQISTHTGIALTTTKWHLKNIYSKLNVANRTEAILSVRTRPIS</sequence>
<feature type="domain" description="HTH luxR-type" evidence="4">
    <location>
        <begin position="804"/>
        <end position="869"/>
    </location>
</feature>
<dbReference type="SUPFAM" id="SSF52540">
    <property type="entry name" value="P-loop containing nucleoside triphosphate hydrolases"/>
    <property type="match status" value="1"/>
</dbReference>
<evidence type="ECO:0000313" key="5">
    <source>
        <dbReference type="EMBL" id="MBD7979049.1"/>
    </source>
</evidence>
<dbReference type="Pfam" id="PF00196">
    <property type="entry name" value="GerE"/>
    <property type="match status" value="1"/>
</dbReference>
<comment type="caution">
    <text evidence="5">The sequence shown here is derived from an EMBL/GenBank/DDBJ whole genome shotgun (WGS) entry which is preliminary data.</text>
</comment>
<evidence type="ECO:0000256" key="3">
    <source>
        <dbReference type="ARBA" id="ARBA00023163"/>
    </source>
</evidence>
<protein>
    <submittedName>
        <fullName evidence="5">AAA family ATPase</fullName>
    </submittedName>
</protein>
<dbReference type="Proteomes" id="UP000611945">
    <property type="component" value="Unassembled WGS sequence"/>
</dbReference>
<evidence type="ECO:0000256" key="2">
    <source>
        <dbReference type="ARBA" id="ARBA00023125"/>
    </source>
</evidence>
<dbReference type="CDD" id="cd06170">
    <property type="entry name" value="LuxR_C_like"/>
    <property type="match status" value="1"/>
</dbReference>
<dbReference type="SMART" id="SM00421">
    <property type="entry name" value="HTH_LUXR"/>
    <property type="match status" value="1"/>
</dbReference>
<reference evidence="5 6" key="1">
    <citation type="submission" date="2020-08" db="EMBL/GenBank/DDBJ databases">
        <title>A Genomic Blueprint of the Chicken Gut Microbiome.</title>
        <authorList>
            <person name="Gilroy R."/>
            <person name="Ravi A."/>
            <person name="Getino M."/>
            <person name="Pursley I."/>
            <person name="Horton D.L."/>
            <person name="Alikhan N.-F."/>
            <person name="Baker D."/>
            <person name="Gharbi K."/>
            <person name="Hall N."/>
            <person name="Watson M."/>
            <person name="Adriaenssens E.M."/>
            <person name="Foster-Nyarko E."/>
            <person name="Jarju S."/>
            <person name="Secka A."/>
            <person name="Antonio M."/>
            <person name="Oren A."/>
            <person name="Chaudhuri R."/>
            <person name="La Ragione R.M."/>
            <person name="Hildebrand F."/>
            <person name="Pallen M.J."/>
        </authorList>
    </citation>
    <scope>NUCLEOTIDE SEQUENCE [LARGE SCALE GENOMIC DNA]</scope>
    <source>
        <strain evidence="5 6">Sa2CUA2</strain>
    </source>
</reference>
<dbReference type="InterPro" id="IPR059106">
    <property type="entry name" value="WHD_MalT"/>
</dbReference>
<proteinExistence type="predicted"/>
<keyword evidence="2" id="KW-0238">DNA-binding</keyword>
<dbReference type="InterPro" id="IPR041664">
    <property type="entry name" value="AAA_16"/>
</dbReference>
<dbReference type="InterPro" id="IPR027417">
    <property type="entry name" value="P-loop_NTPase"/>
</dbReference>
<name>A0ABR8TUS4_9PSED</name>
<gene>
    <name evidence="5" type="ORF">H9642_17880</name>
</gene>
<dbReference type="SUPFAM" id="SSF46894">
    <property type="entry name" value="C-terminal effector domain of the bipartite response regulators"/>
    <property type="match status" value="1"/>
</dbReference>
<keyword evidence="3" id="KW-0804">Transcription</keyword>
<dbReference type="InterPro" id="IPR000792">
    <property type="entry name" value="Tscrpt_reg_LuxR_C"/>
</dbReference>
<dbReference type="Gene3D" id="3.40.50.300">
    <property type="entry name" value="P-loop containing nucleotide triphosphate hydrolases"/>
    <property type="match status" value="1"/>
</dbReference>
<dbReference type="InterPro" id="IPR016032">
    <property type="entry name" value="Sig_transdc_resp-reg_C-effctor"/>
</dbReference>
<dbReference type="Gene3D" id="1.10.10.10">
    <property type="entry name" value="Winged helix-like DNA-binding domain superfamily/Winged helix DNA-binding domain"/>
    <property type="match status" value="1"/>
</dbReference>
<accession>A0ABR8TUS4</accession>
<evidence type="ECO:0000259" key="4">
    <source>
        <dbReference type="PROSITE" id="PS50043"/>
    </source>
</evidence>
<dbReference type="PRINTS" id="PR00038">
    <property type="entry name" value="HTHLUXR"/>
</dbReference>
<dbReference type="EMBL" id="JACSQG010000016">
    <property type="protein sequence ID" value="MBD7979049.1"/>
    <property type="molecule type" value="Genomic_DNA"/>
</dbReference>
<dbReference type="InterPro" id="IPR036388">
    <property type="entry name" value="WH-like_DNA-bd_sf"/>
</dbReference>
<keyword evidence="6" id="KW-1185">Reference proteome</keyword>
<evidence type="ECO:0000256" key="1">
    <source>
        <dbReference type="ARBA" id="ARBA00023015"/>
    </source>
</evidence>
<dbReference type="PROSITE" id="PS50043">
    <property type="entry name" value="HTH_LUXR_2"/>
    <property type="match status" value="1"/>
</dbReference>
<dbReference type="RefSeq" id="WP_251837829.1">
    <property type="nucleotide sequence ID" value="NZ_JACSQG010000016.1"/>
</dbReference>
<dbReference type="PANTHER" id="PTHR44688:SF16">
    <property type="entry name" value="DNA-BINDING TRANSCRIPTIONAL ACTIVATOR DEVR_DOSR"/>
    <property type="match status" value="1"/>
</dbReference>
<evidence type="ECO:0000313" key="6">
    <source>
        <dbReference type="Proteomes" id="UP000611945"/>
    </source>
</evidence>
<dbReference type="Pfam" id="PF13191">
    <property type="entry name" value="AAA_16"/>
    <property type="match status" value="1"/>
</dbReference>
<organism evidence="5 6">
    <name type="scientific">Serpens gallinarum</name>
    <dbReference type="NCBI Taxonomy" id="2763075"/>
    <lineage>
        <taxon>Bacteria</taxon>
        <taxon>Pseudomonadati</taxon>
        <taxon>Pseudomonadota</taxon>
        <taxon>Gammaproteobacteria</taxon>
        <taxon>Pseudomonadales</taxon>
        <taxon>Pseudomonadaceae</taxon>
        <taxon>Pseudomonas</taxon>
    </lineage>
</organism>